<keyword evidence="2" id="KW-1185">Reference proteome</keyword>
<proteinExistence type="predicted"/>
<organism evidence="1 2">
    <name type="scientific">Deinococcus rufus</name>
    <dbReference type="NCBI Taxonomy" id="2136097"/>
    <lineage>
        <taxon>Bacteria</taxon>
        <taxon>Thermotogati</taxon>
        <taxon>Deinococcota</taxon>
        <taxon>Deinococci</taxon>
        <taxon>Deinococcales</taxon>
        <taxon>Deinococcaceae</taxon>
        <taxon>Deinococcus</taxon>
    </lineage>
</organism>
<reference evidence="2" key="1">
    <citation type="journal article" date="2019" name="Int. J. Syst. Evol. Microbiol.">
        <title>The Global Catalogue of Microorganisms (GCM) 10K type strain sequencing project: providing services to taxonomists for standard genome sequencing and annotation.</title>
        <authorList>
            <consortium name="The Broad Institute Genomics Platform"/>
            <consortium name="The Broad Institute Genome Sequencing Center for Infectious Disease"/>
            <person name="Wu L."/>
            <person name="Ma J."/>
        </authorList>
    </citation>
    <scope>NUCLEOTIDE SEQUENCE [LARGE SCALE GENOMIC DNA]</scope>
    <source>
        <strain evidence="2">CCTCC AB 2017081</strain>
    </source>
</reference>
<gene>
    <name evidence="1" type="ORF">ACFOSB_04590</name>
</gene>
<sequence length="145" mass="15858">MTRKAATPAFSAEERAAMRERAREAKAEAKHAATREEGEQAVLARLAKMTGPDRALGEALHRIITAAAPGLVPRLWYGMPAYAQDGKVVCFYQDAKKFGARYATLGFSDQAKLDDGLMWPTSYALTELSADGEQRITELVRRAVG</sequence>
<dbReference type="EMBL" id="JBHRZG010000004">
    <property type="protein sequence ID" value="MFC3832125.1"/>
    <property type="molecule type" value="Genomic_DNA"/>
</dbReference>
<dbReference type="Gene3D" id="3.90.1150.200">
    <property type="match status" value="1"/>
</dbReference>
<accession>A0ABV7Z616</accession>
<dbReference type="Proteomes" id="UP001595803">
    <property type="component" value="Unassembled WGS sequence"/>
</dbReference>
<comment type="caution">
    <text evidence="1">The sequence shown here is derived from an EMBL/GenBank/DDBJ whole genome shotgun (WGS) entry which is preliminary data.</text>
</comment>
<evidence type="ECO:0000313" key="1">
    <source>
        <dbReference type="EMBL" id="MFC3832125.1"/>
    </source>
</evidence>
<protein>
    <submittedName>
        <fullName evidence="1">DUF1801 domain-containing protein</fullName>
    </submittedName>
</protein>
<name>A0ABV7Z616_9DEIO</name>
<evidence type="ECO:0000313" key="2">
    <source>
        <dbReference type="Proteomes" id="UP001595803"/>
    </source>
</evidence>
<dbReference type="RefSeq" id="WP_322473404.1">
    <property type="nucleotide sequence ID" value="NZ_JBHRZG010000004.1"/>
</dbReference>
<dbReference type="SUPFAM" id="SSF159888">
    <property type="entry name" value="YdhG-like"/>
    <property type="match status" value="1"/>
</dbReference>